<dbReference type="InterPro" id="IPR011013">
    <property type="entry name" value="Gal_mutarotase_sf_dom"/>
</dbReference>
<comment type="caution">
    <text evidence="1">The sequence shown here is derived from an EMBL/GenBank/DDBJ whole genome shotgun (WGS) entry which is preliminary data.</text>
</comment>
<evidence type="ECO:0000313" key="1">
    <source>
        <dbReference type="EMBL" id="PFG41247.1"/>
    </source>
</evidence>
<reference evidence="1 2" key="1">
    <citation type="submission" date="2017-10" db="EMBL/GenBank/DDBJ databases">
        <title>Sequencing the genomes of 1000 actinobacteria strains.</title>
        <authorList>
            <person name="Klenk H.-P."/>
        </authorList>
    </citation>
    <scope>NUCLEOTIDE SEQUENCE [LARGE SCALE GENOMIC DNA]</scope>
    <source>
        <strain evidence="1 2">DSM 21838</strain>
    </source>
</reference>
<dbReference type="SUPFAM" id="SSF74650">
    <property type="entry name" value="Galactose mutarotase-like"/>
    <property type="match status" value="1"/>
</dbReference>
<dbReference type="GO" id="GO:0004034">
    <property type="term" value="F:aldose 1-epimerase activity"/>
    <property type="evidence" value="ECO:0007669"/>
    <property type="project" value="TreeGrafter"/>
</dbReference>
<dbReference type="Pfam" id="PF01263">
    <property type="entry name" value="Aldose_epim"/>
    <property type="match status" value="1"/>
</dbReference>
<protein>
    <submittedName>
        <fullName evidence="1">Aldose 1-epimerase</fullName>
    </submittedName>
</protein>
<dbReference type="PANTHER" id="PTHR10091:SF0">
    <property type="entry name" value="GALACTOSE MUTAROTASE"/>
    <property type="match status" value="1"/>
</dbReference>
<dbReference type="InterPro" id="IPR008183">
    <property type="entry name" value="Aldose_1/G6P_1-epimerase"/>
</dbReference>
<proteinExistence type="predicted"/>
<keyword evidence="2" id="KW-1185">Reference proteome</keyword>
<dbReference type="RefSeq" id="WP_098485036.1">
    <property type="nucleotide sequence ID" value="NZ_PDJI01000004.1"/>
</dbReference>
<dbReference type="GO" id="GO:0030246">
    <property type="term" value="F:carbohydrate binding"/>
    <property type="evidence" value="ECO:0007669"/>
    <property type="project" value="InterPro"/>
</dbReference>
<dbReference type="PANTHER" id="PTHR10091">
    <property type="entry name" value="ALDOSE-1-EPIMERASE"/>
    <property type="match status" value="1"/>
</dbReference>
<dbReference type="GO" id="GO:0033499">
    <property type="term" value="P:galactose catabolic process via UDP-galactose, Leloir pathway"/>
    <property type="evidence" value="ECO:0007669"/>
    <property type="project" value="TreeGrafter"/>
</dbReference>
<evidence type="ECO:0000313" key="2">
    <source>
        <dbReference type="Proteomes" id="UP000222106"/>
    </source>
</evidence>
<dbReference type="Gene3D" id="2.70.98.10">
    <property type="match status" value="1"/>
</dbReference>
<dbReference type="AlphaFoldDB" id="A0A2A9EQ58"/>
<accession>A0A2A9EQ58</accession>
<dbReference type="GO" id="GO:0006006">
    <property type="term" value="P:glucose metabolic process"/>
    <property type="evidence" value="ECO:0007669"/>
    <property type="project" value="TreeGrafter"/>
</dbReference>
<dbReference type="InterPro" id="IPR014718">
    <property type="entry name" value="GH-type_carb-bd"/>
</dbReference>
<sequence length="339" mass="36022">METTARAGLARSTFDGETTWVLTHPDGARLVVAETGATVLSWQAPGADGRLVELLDGYVSAAELAEEDGYRNAVLVPWSNRIRDARYRFAGAAHDLGPAADGSREALHGLLTNGRFARAQMNVRDSDLAVRLVASVAADEHAGYPYSIDVAVSYALGVGSEGESRLGLELTVTNTGDRSAPVALGWHPYLRLPGHDTVDDLELTVPARSRVVTDEAKIPLAGEAAFAGETAPVRYAPLAGSILDQAFTDLVPDDDGVVATVLRSPRTGESLTVEQEPFQARVVHVFTGDTLRRAPRASVAVEPCGFLADAFNRADSAEALALAPGEQRQLVSDIVYRHG</sequence>
<gene>
    <name evidence="1" type="ORF">ATJ97_3795</name>
</gene>
<name>A0A2A9EQ58_9MICO</name>
<dbReference type="Proteomes" id="UP000222106">
    <property type="component" value="Unassembled WGS sequence"/>
</dbReference>
<dbReference type="OrthoDB" id="4739604at2"/>
<organism evidence="1 2">
    <name type="scientific">Georgenia soli</name>
    <dbReference type="NCBI Taxonomy" id="638953"/>
    <lineage>
        <taxon>Bacteria</taxon>
        <taxon>Bacillati</taxon>
        <taxon>Actinomycetota</taxon>
        <taxon>Actinomycetes</taxon>
        <taxon>Micrococcales</taxon>
        <taxon>Bogoriellaceae</taxon>
        <taxon>Georgenia</taxon>
    </lineage>
</organism>
<dbReference type="EMBL" id="PDJI01000004">
    <property type="protein sequence ID" value="PFG41247.1"/>
    <property type="molecule type" value="Genomic_DNA"/>
</dbReference>